<evidence type="ECO:0000313" key="2">
    <source>
        <dbReference type="EMBL" id="KAH0780758.1"/>
    </source>
</evidence>
<sequence>MNWLCWNIKGINKRYKQKELKNWIARNKLQFVCLVENRVKVHKAAKIVNNLAFGWSSLHNYNQAENGRVWVLWDPNFYDVTMLIEEAQFIHCKVKGKTDDFEAYVTIVYRYNTMEQRKTLWQGSEKVAQDINGEWILWGDYNAILSQNDRLMGNPVTQADIQDFSQCINNLQLNELAWRGEYYTWSNKQVGTDRIWSRIDRDFGNTSWMMKWGHVQTEYDLPYISDHAPMFLQLADTPKGGPLPFRFFNIWTE</sequence>
<evidence type="ECO:0000313" key="3">
    <source>
        <dbReference type="Proteomes" id="UP000826656"/>
    </source>
</evidence>
<evidence type="ECO:0000259" key="1">
    <source>
        <dbReference type="Pfam" id="PF03372"/>
    </source>
</evidence>
<dbReference type="InterPro" id="IPR005135">
    <property type="entry name" value="Endo/exonuclease/phosphatase"/>
</dbReference>
<dbReference type="PANTHER" id="PTHR33710">
    <property type="entry name" value="BNAC02G09200D PROTEIN"/>
    <property type="match status" value="1"/>
</dbReference>
<proteinExistence type="predicted"/>
<dbReference type="EMBL" id="JAIVGD010000001">
    <property type="protein sequence ID" value="KAH0780758.1"/>
    <property type="molecule type" value="Genomic_DNA"/>
</dbReference>
<dbReference type="Gene3D" id="3.60.10.10">
    <property type="entry name" value="Endonuclease/exonuclease/phosphatase"/>
    <property type="match status" value="1"/>
</dbReference>
<feature type="domain" description="Endonuclease/exonuclease/phosphatase" evidence="1">
    <location>
        <begin position="6"/>
        <end position="227"/>
    </location>
</feature>
<dbReference type="Pfam" id="PF03372">
    <property type="entry name" value="Exo_endo_phos"/>
    <property type="match status" value="1"/>
</dbReference>
<dbReference type="SUPFAM" id="SSF56219">
    <property type="entry name" value="DNase I-like"/>
    <property type="match status" value="1"/>
</dbReference>
<comment type="caution">
    <text evidence="2">The sequence shown here is derived from an EMBL/GenBank/DDBJ whole genome shotgun (WGS) entry which is preliminary data.</text>
</comment>
<organism evidence="2 3">
    <name type="scientific">Solanum tuberosum</name>
    <name type="common">Potato</name>
    <dbReference type="NCBI Taxonomy" id="4113"/>
    <lineage>
        <taxon>Eukaryota</taxon>
        <taxon>Viridiplantae</taxon>
        <taxon>Streptophyta</taxon>
        <taxon>Embryophyta</taxon>
        <taxon>Tracheophyta</taxon>
        <taxon>Spermatophyta</taxon>
        <taxon>Magnoliopsida</taxon>
        <taxon>eudicotyledons</taxon>
        <taxon>Gunneridae</taxon>
        <taxon>Pentapetalae</taxon>
        <taxon>asterids</taxon>
        <taxon>lamiids</taxon>
        <taxon>Solanales</taxon>
        <taxon>Solanaceae</taxon>
        <taxon>Solanoideae</taxon>
        <taxon>Solaneae</taxon>
        <taxon>Solanum</taxon>
    </lineage>
</organism>
<reference evidence="2 3" key="1">
    <citation type="journal article" date="2021" name="bioRxiv">
        <title>Chromosome-scale and haplotype-resolved genome assembly of a tetraploid potato cultivar.</title>
        <authorList>
            <person name="Sun H."/>
            <person name="Jiao W.-B."/>
            <person name="Krause K."/>
            <person name="Campoy J.A."/>
            <person name="Goel M."/>
            <person name="Folz-Donahue K."/>
            <person name="Kukat C."/>
            <person name="Huettel B."/>
            <person name="Schneeberger K."/>
        </authorList>
    </citation>
    <scope>NUCLEOTIDE SEQUENCE [LARGE SCALE GENOMIC DNA]</scope>
    <source>
        <strain evidence="2">SolTubOtavaFocal</strain>
        <tissue evidence="2">Leaves</tissue>
    </source>
</reference>
<keyword evidence="3" id="KW-1185">Reference proteome</keyword>
<dbReference type="PANTHER" id="PTHR33710:SF80">
    <property type="entry name" value="ENDONUCLEASE_EXONUCLEASE_PHOSPHATASE"/>
    <property type="match status" value="1"/>
</dbReference>
<accession>A0ABQ7WJ29</accession>
<gene>
    <name evidence="2" type="ORF">KY290_000356</name>
</gene>
<dbReference type="InterPro" id="IPR036691">
    <property type="entry name" value="Endo/exonu/phosph_ase_sf"/>
</dbReference>
<protein>
    <recommendedName>
        <fullName evidence="1">Endonuclease/exonuclease/phosphatase domain-containing protein</fullName>
    </recommendedName>
</protein>
<dbReference type="Proteomes" id="UP000826656">
    <property type="component" value="Unassembled WGS sequence"/>
</dbReference>
<name>A0ABQ7WJ29_SOLTU</name>